<comment type="caution">
    <text evidence="2">The sequence shown here is derived from an EMBL/GenBank/DDBJ whole genome shotgun (WGS) entry which is preliminary data.</text>
</comment>
<dbReference type="Proteomes" id="UP000282184">
    <property type="component" value="Unassembled WGS sequence"/>
</dbReference>
<keyword evidence="3" id="KW-1185">Reference proteome</keyword>
<sequence>MRHRYASHLLLPLLLLATAATAAEFWLRPTRFMVAPGSRVHLGRWVGAGFQGQRWTGLSTRLEQLTHFQPGTTEPQDLTAPARQADTLSTTVTLAQPGVHLLALRTNDAYLTLPAAEFEAYLKEEGLSDVLWQRQKRKQQDQPGREAYRRCAKTLVLAGTLPAADTTFRRRAGHPLEIIPEQNPYALKPGASLTVLVLADGAPLPSQAVHARLRPTDGHPPQDFTLRTNQNGRALLRMQYPADVLLATMQMRRLSQHPQADWQSTWATLTFGFTAH</sequence>
<reference evidence="2 3" key="1">
    <citation type="submission" date="2018-12" db="EMBL/GenBank/DDBJ databases">
        <title>Hymenobacter gummosus sp. nov., isolated from a spring.</title>
        <authorList>
            <person name="Nie L."/>
        </authorList>
    </citation>
    <scope>NUCLEOTIDE SEQUENCE [LARGE SCALE GENOMIC DNA]</scope>
    <source>
        <strain evidence="2 3">KCTC 52166</strain>
    </source>
</reference>
<feature type="signal peptide" evidence="1">
    <location>
        <begin position="1"/>
        <end position="22"/>
    </location>
</feature>
<name>A0A431TZJ1_9BACT</name>
<dbReference type="Pfam" id="PF10670">
    <property type="entry name" value="DUF4198"/>
    <property type="match status" value="1"/>
</dbReference>
<evidence type="ECO:0000256" key="1">
    <source>
        <dbReference type="SAM" id="SignalP"/>
    </source>
</evidence>
<keyword evidence="1" id="KW-0732">Signal</keyword>
<organism evidence="2 3">
    <name type="scientific">Hymenobacter gummosus</name>
    <dbReference type="NCBI Taxonomy" id="1776032"/>
    <lineage>
        <taxon>Bacteria</taxon>
        <taxon>Pseudomonadati</taxon>
        <taxon>Bacteroidota</taxon>
        <taxon>Cytophagia</taxon>
        <taxon>Cytophagales</taxon>
        <taxon>Hymenobacteraceae</taxon>
        <taxon>Hymenobacter</taxon>
    </lineage>
</organism>
<dbReference type="EMBL" id="RXOF01000011">
    <property type="protein sequence ID" value="RTQ47887.1"/>
    <property type="molecule type" value="Genomic_DNA"/>
</dbReference>
<dbReference type="OrthoDB" id="581894at2"/>
<protein>
    <submittedName>
        <fullName evidence="2">DUF4198 domain-containing protein</fullName>
    </submittedName>
</protein>
<accession>A0A431TZJ1</accession>
<evidence type="ECO:0000313" key="2">
    <source>
        <dbReference type="EMBL" id="RTQ47887.1"/>
    </source>
</evidence>
<proteinExistence type="predicted"/>
<feature type="chain" id="PRO_5019493635" evidence="1">
    <location>
        <begin position="23"/>
        <end position="276"/>
    </location>
</feature>
<dbReference type="AlphaFoldDB" id="A0A431TZJ1"/>
<dbReference type="RefSeq" id="WP_126694645.1">
    <property type="nucleotide sequence ID" value="NZ_RXOF01000011.1"/>
</dbReference>
<gene>
    <name evidence="2" type="ORF">EJV47_18385</name>
</gene>
<dbReference type="InterPro" id="IPR019613">
    <property type="entry name" value="DUF4198"/>
</dbReference>
<evidence type="ECO:0000313" key="3">
    <source>
        <dbReference type="Proteomes" id="UP000282184"/>
    </source>
</evidence>